<dbReference type="Gene3D" id="3.30.230.10">
    <property type="match status" value="1"/>
</dbReference>
<dbReference type="SUPFAM" id="SSF55874">
    <property type="entry name" value="ATPase domain of HSP90 chaperone/DNA topoisomerase II/histidine kinase"/>
    <property type="match status" value="1"/>
</dbReference>
<comment type="similarity">
    <text evidence="11">Belongs to the type II topoisomerase family.</text>
</comment>
<evidence type="ECO:0000256" key="8">
    <source>
        <dbReference type="ARBA" id="ARBA00023029"/>
    </source>
</evidence>
<dbReference type="EMBL" id="CAXHTA020000001">
    <property type="protein sequence ID" value="CAL5218655.1"/>
    <property type="molecule type" value="Genomic_DNA"/>
</dbReference>
<keyword evidence="9 11" id="KW-0238">DNA-binding</keyword>
<dbReference type="Pfam" id="PF02518">
    <property type="entry name" value="HATPase_c"/>
    <property type="match status" value="1"/>
</dbReference>
<evidence type="ECO:0000256" key="3">
    <source>
        <dbReference type="ARBA" id="ARBA00010708"/>
    </source>
</evidence>
<dbReference type="InterPro" id="IPR014721">
    <property type="entry name" value="Ribsml_uS5_D2-typ_fold_subgr"/>
</dbReference>
<evidence type="ECO:0000256" key="2">
    <source>
        <dbReference type="ARBA" id="ARBA00001946"/>
    </source>
</evidence>
<evidence type="ECO:0000256" key="7">
    <source>
        <dbReference type="ARBA" id="ARBA00022842"/>
    </source>
</evidence>
<comment type="cofactor">
    <cofactor evidence="2">
        <name>Mg(2+)</name>
        <dbReference type="ChEBI" id="CHEBI:18420"/>
    </cofactor>
</comment>
<reference evidence="13 14" key="1">
    <citation type="submission" date="2024-06" db="EMBL/GenBank/DDBJ databases">
        <authorList>
            <person name="Kraege A."/>
            <person name="Thomma B."/>
        </authorList>
    </citation>
    <scope>NUCLEOTIDE SEQUENCE [LARGE SCALE GENOMIC DNA]</scope>
</reference>
<dbReference type="PROSITE" id="PS50880">
    <property type="entry name" value="TOPRIM"/>
    <property type="match status" value="1"/>
</dbReference>
<dbReference type="Pfam" id="PF00204">
    <property type="entry name" value="DNA_gyraseB"/>
    <property type="match status" value="1"/>
</dbReference>
<evidence type="ECO:0000256" key="5">
    <source>
        <dbReference type="ARBA" id="ARBA00022741"/>
    </source>
</evidence>
<dbReference type="InterPro" id="IPR036890">
    <property type="entry name" value="HATPase_C_sf"/>
</dbReference>
<dbReference type="Gene3D" id="3.40.50.670">
    <property type="match status" value="1"/>
</dbReference>
<evidence type="ECO:0000313" key="13">
    <source>
        <dbReference type="EMBL" id="CAL5218655.1"/>
    </source>
</evidence>
<dbReference type="PANTHER" id="PTHR45866">
    <property type="entry name" value="DNA GYRASE/TOPOISOMERASE SUBUNIT B"/>
    <property type="match status" value="1"/>
</dbReference>
<dbReference type="InterPro" id="IPR000565">
    <property type="entry name" value="Topo_IIA_B"/>
</dbReference>
<dbReference type="InterPro" id="IPR018522">
    <property type="entry name" value="TopoIIA_CS"/>
</dbReference>
<comment type="catalytic activity">
    <reaction evidence="1 11">
        <text>ATP-dependent breakage, passage and rejoining of double-stranded DNA.</text>
        <dbReference type="EC" id="5.6.2.2"/>
    </reaction>
</comment>
<evidence type="ECO:0000259" key="12">
    <source>
        <dbReference type="PROSITE" id="PS50880"/>
    </source>
</evidence>
<comment type="subunit">
    <text evidence="11">Homodimer.</text>
</comment>
<dbReference type="CDD" id="cd00822">
    <property type="entry name" value="TopoII_Trans_DNA_gyrase"/>
    <property type="match status" value="1"/>
</dbReference>
<dbReference type="EC" id="5.6.2.2" evidence="11"/>
<keyword evidence="10 11" id="KW-0413">Isomerase</keyword>
<proteinExistence type="inferred from homology"/>
<dbReference type="SMART" id="SM00433">
    <property type="entry name" value="TOP2c"/>
    <property type="match status" value="1"/>
</dbReference>
<evidence type="ECO:0000256" key="9">
    <source>
        <dbReference type="ARBA" id="ARBA00023125"/>
    </source>
</evidence>
<evidence type="ECO:0000313" key="14">
    <source>
        <dbReference type="Proteomes" id="UP001497392"/>
    </source>
</evidence>
<dbReference type="InterPro" id="IPR020568">
    <property type="entry name" value="Ribosomal_Su5_D2-typ_SF"/>
</dbReference>
<name>A0ABP1FJ79_9CHLO</name>
<accession>A0ABP1FJ79</accession>
<dbReference type="PRINTS" id="PR01159">
    <property type="entry name" value="DNAGYRASEB"/>
</dbReference>
<dbReference type="InterPro" id="IPR002288">
    <property type="entry name" value="DNA_gyrase_B_C"/>
</dbReference>
<dbReference type="InterPro" id="IPR003594">
    <property type="entry name" value="HATPase_dom"/>
</dbReference>
<dbReference type="SUPFAM" id="SSF56719">
    <property type="entry name" value="Type II DNA topoisomerase"/>
    <property type="match status" value="1"/>
</dbReference>
<evidence type="ECO:0000256" key="6">
    <source>
        <dbReference type="ARBA" id="ARBA00022840"/>
    </source>
</evidence>
<gene>
    <name evidence="13" type="primary">g359</name>
    <name evidence="13" type="ORF">VP750_LOCUS314</name>
</gene>
<feature type="domain" description="Toprim" evidence="12">
    <location>
        <begin position="442"/>
        <end position="555"/>
    </location>
</feature>
<keyword evidence="5 11" id="KW-0547">Nucleotide-binding</keyword>
<keyword evidence="8 11" id="KW-0799">Topoisomerase</keyword>
<dbReference type="InterPro" id="IPR013759">
    <property type="entry name" value="Topo_IIA_B_C"/>
</dbReference>
<dbReference type="InterPro" id="IPR013506">
    <property type="entry name" value="Topo_IIA_bsu_dom2"/>
</dbReference>
<keyword evidence="14" id="KW-1185">Reference proteome</keyword>
<dbReference type="SUPFAM" id="SSF54211">
    <property type="entry name" value="Ribosomal protein S5 domain 2-like"/>
    <property type="match status" value="1"/>
</dbReference>
<evidence type="ECO:0000256" key="10">
    <source>
        <dbReference type="ARBA" id="ARBA00023235"/>
    </source>
</evidence>
<dbReference type="PANTHER" id="PTHR45866:SF1">
    <property type="entry name" value="DNA GYRASE SUBUNIT B, MITOCHONDRIAL"/>
    <property type="match status" value="1"/>
</dbReference>
<protein>
    <recommendedName>
        <fullName evidence="11">DNA topoisomerase 2</fullName>
        <ecNumber evidence="11">5.6.2.2</ecNumber>
    </recommendedName>
</protein>
<evidence type="ECO:0000256" key="1">
    <source>
        <dbReference type="ARBA" id="ARBA00000185"/>
    </source>
</evidence>
<dbReference type="SMART" id="SM00387">
    <property type="entry name" value="HATPase_c"/>
    <property type="match status" value="1"/>
</dbReference>
<dbReference type="Proteomes" id="UP001497392">
    <property type="component" value="Unassembled WGS sequence"/>
</dbReference>
<dbReference type="Pfam" id="PF01751">
    <property type="entry name" value="Toprim"/>
    <property type="match status" value="1"/>
</dbReference>
<evidence type="ECO:0000256" key="4">
    <source>
        <dbReference type="ARBA" id="ARBA00022723"/>
    </source>
</evidence>
<organism evidence="13 14">
    <name type="scientific">Coccomyxa viridis</name>
    <dbReference type="NCBI Taxonomy" id="1274662"/>
    <lineage>
        <taxon>Eukaryota</taxon>
        <taxon>Viridiplantae</taxon>
        <taxon>Chlorophyta</taxon>
        <taxon>core chlorophytes</taxon>
        <taxon>Trebouxiophyceae</taxon>
        <taxon>Trebouxiophyceae incertae sedis</taxon>
        <taxon>Coccomyxaceae</taxon>
        <taxon>Coccomyxa</taxon>
    </lineage>
</organism>
<comment type="function">
    <text evidence="11">Control of topological states of DNA by transient breakage and subsequent rejoining of DNA strands. Topoisomerase II makes double-strand breaks.</text>
</comment>
<keyword evidence="4" id="KW-0479">Metal-binding</keyword>
<dbReference type="InterPro" id="IPR013760">
    <property type="entry name" value="Topo_IIA-like_dom_sf"/>
</dbReference>
<keyword evidence="7" id="KW-0460">Magnesium</keyword>
<dbReference type="PRINTS" id="PR00418">
    <property type="entry name" value="TPI2FAMILY"/>
</dbReference>
<dbReference type="Pfam" id="PF00986">
    <property type="entry name" value="DNA_gyraseB_C"/>
    <property type="match status" value="1"/>
</dbReference>
<dbReference type="PROSITE" id="PS00177">
    <property type="entry name" value="TOPOISOMERASE_II"/>
    <property type="match status" value="1"/>
</dbReference>
<dbReference type="Gene3D" id="3.30.565.10">
    <property type="entry name" value="Histidine kinase-like ATPase, C-terminal domain"/>
    <property type="match status" value="1"/>
</dbReference>
<keyword evidence="6 11" id="KW-0067">ATP-binding</keyword>
<dbReference type="NCBIfam" id="NF004189">
    <property type="entry name" value="PRK05644.1"/>
    <property type="match status" value="1"/>
</dbReference>
<sequence length="659" mass="71496">MGPFAERHSITTCSAAKVSRSGSVLAGGEYDVDQIQVYEILDNAIDEIQGGHATNVRVELDLDSGWVSISDDGRGIPTSTHPATGKSALETVLTVLHAGGKFGGQGSGYSVSGGLHGVGISVVNALSEQLHATVWRQGKEFEQSYQQGKPMTELTQTPLPKKAAKQTGTRIRFLYDKKVFSKGISMDAKTIRTRLQELAFLNSKATIWYKASSAKQASSASSNGNGAAPAESTEGGWEKLHYSGGLREYVQFLNQDNSPMHEPIFIREEVDGVGVEVALQWCSDTFSDLMVGFVNSVKTIDGGTHIEGFKAALTRTMNTLGRKTKTLKDGEANLGGDHIREGLTAIISVKVPEPEFEGQTKTRLGNPEVRKILDSVLTKGVTEALEVDTATLGKILGKAMSAWRAAEAAKKARELVRRKSVLTKSTLPGKLADCTTSDKAESEIFVVEGDSAGGSAKQARDRQFQAILPLRGKILNVERKDDAALYKNNEISNLIVALGLGLKGEEMVNLRYGKVILLTDADVDGAHIRTLLLTFLFRYARDLFEKGHIYVGVPPLYKLERGRAAAEYLYNEAELGKRTQGLAQGSYNVQRFKGLGEMMPQQLWDTTLNPATRTLKRLTVQDAVAASQLFALLMGDKVEPRRALIQAHGAALSIEDLDI</sequence>
<evidence type="ECO:0000256" key="11">
    <source>
        <dbReference type="RuleBase" id="RU362094"/>
    </source>
</evidence>
<comment type="similarity">
    <text evidence="3">Belongs to the type II topoisomerase GyrB family.</text>
</comment>
<dbReference type="InterPro" id="IPR001241">
    <property type="entry name" value="Topo_IIA"/>
</dbReference>
<dbReference type="InterPro" id="IPR006171">
    <property type="entry name" value="TOPRIM_dom"/>
</dbReference>
<comment type="caution">
    <text evidence="13">The sequence shown here is derived from an EMBL/GenBank/DDBJ whole genome shotgun (WGS) entry which is preliminary data.</text>
</comment>